<proteinExistence type="predicted"/>
<keyword evidence="1" id="KW-0812">Transmembrane</keyword>
<comment type="caution">
    <text evidence="2">The sequence shown here is derived from an EMBL/GenBank/DDBJ whole genome shotgun (WGS) entry which is preliminary data.</text>
</comment>
<keyword evidence="3" id="KW-1185">Reference proteome</keyword>
<sequence>MTSITCPIRFSRLTTTSRNSTMQIRNWPSYHPLLVLVTFMAAVTVASRLHGQLPDDPWNLRPNQLVPLNPDDFSPVKQN</sequence>
<keyword evidence="1" id="KW-0472">Membrane</keyword>
<reference evidence="2 3" key="1">
    <citation type="journal article" date="2023" name="Nucleic Acids Res.">
        <title>The hologenome of Daphnia magna reveals possible DNA methylation and microbiome-mediated evolution of the host genome.</title>
        <authorList>
            <person name="Chaturvedi A."/>
            <person name="Li X."/>
            <person name="Dhandapani V."/>
            <person name="Marshall H."/>
            <person name="Kissane S."/>
            <person name="Cuenca-Cambronero M."/>
            <person name="Asole G."/>
            <person name="Calvet F."/>
            <person name="Ruiz-Romero M."/>
            <person name="Marangio P."/>
            <person name="Guigo R."/>
            <person name="Rago D."/>
            <person name="Mirbahai L."/>
            <person name="Eastwood N."/>
            <person name="Colbourne J.K."/>
            <person name="Zhou J."/>
            <person name="Mallon E."/>
            <person name="Orsini L."/>
        </authorList>
    </citation>
    <scope>NUCLEOTIDE SEQUENCE [LARGE SCALE GENOMIC DNA]</scope>
    <source>
        <strain evidence="2">LRV0_1</strain>
    </source>
</reference>
<dbReference type="EMBL" id="JAOYFB010000001">
    <property type="protein sequence ID" value="KAK4002866.1"/>
    <property type="molecule type" value="Genomic_DNA"/>
</dbReference>
<feature type="transmembrane region" description="Helical" evidence="1">
    <location>
        <begin position="30"/>
        <end position="51"/>
    </location>
</feature>
<organism evidence="2 3">
    <name type="scientific">Daphnia magna</name>
    <dbReference type="NCBI Taxonomy" id="35525"/>
    <lineage>
        <taxon>Eukaryota</taxon>
        <taxon>Metazoa</taxon>
        <taxon>Ecdysozoa</taxon>
        <taxon>Arthropoda</taxon>
        <taxon>Crustacea</taxon>
        <taxon>Branchiopoda</taxon>
        <taxon>Diplostraca</taxon>
        <taxon>Cladocera</taxon>
        <taxon>Anomopoda</taxon>
        <taxon>Daphniidae</taxon>
        <taxon>Daphnia</taxon>
    </lineage>
</organism>
<name>A0ABQ9YQG8_9CRUS</name>
<gene>
    <name evidence="2" type="ORF">OUZ56_004660</name>
</gene>
<accession>A0ABQ9YQG8</accession>
<dbReference type="Proteomes" id="UP001234178">
    <property type="component" value="Unassembled WGS sequence"/>
</dbReference>
<evidence type="ECO:0000313" key="2">
    <source>
        <dbReference type="EMBL" id="KAK4002866.1"/>
    </source>
</evidence>
<evidence type="ECO:0000256" key="1">
    <source>
        <dbReference type="SAM" id="Phobius"/>
    </source>
</evidence>
<protein>
    <submittedName>
        <fullName evidence="2">Uncharacterized protein</fullName>
    </submittedName>
</protein>
<keyword evidence="1" id="KW-1133">Transmembrane helix</keyword>
<evidence type="ECO:0000313" key="3">
    <source>
        <dbReference type="Proteomes" id="UP001234178"/>
    </source>
</evidence>